<dbReference type="EMBL" id="JACCAC010000001">
    <property type="protein sequence ID" value="NYG54930.1"/>
    <property type="molecule type" value="Genomic_DNA"/>
</dbReference>
<dbReference type="InterPro" id="IPR036291">
    <property type="entry name" value="NAD(P)-bd_dom_sf"/>
</dbReference>
<evidence type="ECO:0000313" key="3">
    <source>
        <dbReference type="EMBL" id="NYG54930.1"/>
    </source>
</evidence>
<organism evidence="3 4">
    <name type="scientific">Nocardioides perillae</name>
    <dbReference type="NCBI Taxonomy" id="1119534"/>
    <lineage>
        <taxon>Bacteria</taxon>
        <taxon>Bacillati</taxon>
        <taxon>Actinomycetota</taxon>
        <taxon>Actinomycetes</taxon>
        <taxon>Propionibacteriales</taxon>
        <taxon>Nocardioidaceae</taxon>
        <taxon>Nocardioides</taxon>
    </lineage>
</organism>
<dbReference type="PANTHER" id="PTHR42760:SF40">
    <property type="entry name" value="3-OXOACYL-[ACYL-CARRIER-PROTEIN] REDUCTASE, CHLOROPLASTIC"/>
    <property type="match status" value="1"/>
</dbReference>
<keyword evidence="4" id="KW-1185">Reference proteome</keyword>
<evidence type="ECO:0000256" key="1">
    <source>
        <dbReference type="ARBA" id="ARBA00006484"/>
    </source>
</evidence>
<protein>
    <submittedName>
        <fullName evidence="3">NAD(P)-dependent dehydrogenase (Short-subunit alcohol dehydrogenase family)</fullName>
    </submittedName>
</protein>
<name>A0A7Y9UV22_9ACTN</name>
<sequence length="268" mass="26885">MSTPAAGPSVLSAVVTGAARGIGRAVAEKLVQRGYAVVVTDVDGAGAEQAAAEIGAVAGLAQDVRSEASHATVAAEAARHGRLAVWVNNAGVGHDGALADLPSDQVDRLVDVNLKGALWGTRAALAGFGPAGGDVVNIASLSGLGPVPGLSTYAATKAAVVSLTMSVQAETPDEVRVHALCPDGVDTEMVATMRDDGLAKALVRSGGRLLSVDEVAAEAVGLVGGHRVVRTLPAWRGGVMRGSSLLPSLAQQGIAVFAKQGRAALRRN</sequence>
<evidence type="ECO:0000256" key="2">
    <source>
        <dbReference type="RuleBase" id="RU000363"/>
    </source>
</evidence>
<accession>A0A7Y9UV22</accession>
<gene>
    <name evidence="3" type="ORF">BJ989_001234</name>
</gene>
<dbReference type="InterPro" id="IPR020904">
    <property type="entry name" value="Sc_DH/Rdtase_CS"/>
</dbReference>
<comment type="similarity">
    <text evidence="1 2">Belongs to the short-chain dehydrogenases/reductases (SDR) family.</text>
</comment>
<dbReference type="Pfam" id="PF00106">
    <property type="entry name" value="adh_short"/>
    <property type="match status" value="1"/>
</dbReference>
<dbReference type="PANTHER" id="PTHR42760">
    <property type="entry name" value="SHORT-CHAIN DEHYDROGENASES/REDUCTASES FAMILY MEMBER"/>
    <property type="match status" value="1"/>
</dbReference>
<dbReference type="Proteomes" id="UP000544110">
    <property type="component" value="Unassembled WGS sequence"/>
</dbReference>
<dbReference type="Gene3D" id="3.40.50.720">
    <property type="entry name" value="NAD(P)-binding Rossmann-like Domain"/>
    <property type="match status" value="1"/>
</dbReference>
<dbReference type="PRINTS" id="PR00081">
    <property type="entry name" value="GDHRDH"/>
</dbReference>
<dbReference type="AlphaFoldDB" id="A0A7Y9UV22"/>
<dbReference type="PROSITE" id="PS00061">
    <property type="entry name" value="ADH_SHORT"/>
    <property type="match status" value="1"/>
</dbReference>
<dbReference type="RefSeq" id="WP_179517459.1">
    <property type="nucleotide sequence ID" value="NZ_JACCAC010000001.1"/>
</dbReference>
<evidence type="ECO:0000313" key="4">
    <source>
        <dbReference type="Proteomes" id="UP000544110"/>
    </source>
</evidence>
<dbReference type="GO" id="GO:0016616">
    <property type="term" value="F:oxidoreductase activity, acting on the CH-OH group of donors, NAD or NADP as acceptor"/>
    <property type="evidence" value="ECO:0007669"/>
    <property type="project" value="TreeGrafter"/>
</dbReference>
<dbReference type="GO" id="GO:0030497">
    <property type="term" value="P:fatty acid elongation"/>
    <property type="evidence" value="ECO:0007669"/>
    <property type="project" value="TreeGrafter"/>
</dbReference>
<proteinExistence type="inferred from homology"/>
<dbReference type="InterPro" id="IPR002347">
    <property type="entry name" value="SDR_fam"/>
</dbReference>
<reference evidence="3 4" key="1">
    <citation type="submission" date="2020-07" db="EMBL/GenBank/DDBJ databases">
        <title>Sequencing the genomes of 1000 actinobacteria strains.</title>
        <authorList>
            <person name="Klenk H.-P."/>
        </authorList>
    </citation>
    <scope>NUCLEOTIDE SEQUENCE [LARGE SCALE GENOMIC DNA]</scope>
    <source>
        <strain evidence="3 4">DSM 24552</strain>
    </source>
</reference>
<dbReference type="CDD" id="cd05233">
    <property type="entry name" value="SDR_c"/>
    <property type="match status" value="1"/>
</dbReference>
<comment type="caution">
    <text evidence="3">The sequence shown here is derived from an EMBL/GenBank/DDBJ whole genome shotgun (WGS) entry which is preliminary data.</text>
</comment>
<dbReference type="SUPFAM" id="SSF51735">
    <property type="entry name" value="NAD(P)-binding Rossmann-fold domains"/>
    <property type="match status" value="1"/>
</dbReference>
<dbReference type="PRINTS" id="PR00080">
    <property type="entry name" value="SDRFAMILY"/>
</dbReference>